<dbReference type="STRING" id="551115.Aazo_1716"/>
<protein>
    <submittedName>
        <fullName evidence="1">Uncharacterized protein</fullName>
    </submittedName>
</protein>
<name>D7E566_NOSA0</name>
<sequence length="51" mass="6042">MSYFIISEVLGQCFADEWAFEILCSFRNLAAEEPRVYTELIWARNYSSSRK</sequence>
<dbReference type="HOGENOM" id="CLU_3101487_0_0_3"/>
<dbReference type="AlphaFoldDB" id="D7E566"/>
<reference evidence="1 2" key="1">
    <citation type="journal article" date="2010" name="PLoS ONE">
        <title>Genome erosion in a nitrogen-fixing vertically transmitted endosymbiotic multicellular cyanobacterium.</title>
        <authorList>
            <person name="Ran L."/>
            <person name="Larsson J."/>
            <person name="Vigil-Stenman T."/>
            <person name="Nylander J.A."/>
            <person name="Ininbergs K."/>
            <person name="Zheng W.W."/>
            <person name="Lapidus A."/>
            <person name="Lowry S."/>
            <person name="Haselkorn R."/>
            <person name="Bergman B."/>
        </authorList>
    </citation>
    <scope>NUCLEOTIDE SEQUENCE [LARGE SCALE GENOMIC DNA]</scope>
    <source>
        <strain evidence="1 2">0708</strain>
    </source>
</reference>
<dbReference type="EMBL" id="CP002059">
    <property type="protein sequence ID" value="ADI63863.1"/>
    <property type="molecule type" value="Genomic_DNA"/>
</dbReference>
<proteinExistence type="predicted"/>
<evidence type="ECO:0000313" key="2">
    <source>
        <dbReference type="Proteomes" id="UP000001511"/>
    </source>
</evidence>
<evidence type="ECO:0000313" key="1">
    <source>
        <dbReference type="EMBL" id="ADI63863.1"/>
    </source>
</evidence>
<dbReference type="KEGG" id="naz:Aazo_1716"/>
<keyword evidence="2" id="KW-1185">Reference proteome</keyword>
<organism evidence="1 2">
    <name type="scientific">Nostoc azollae (strain 0708)</name>
    <name type="common">Anabaena azollae (strain 0708)</name>
    <dbReference type="NCBI Taxonomy" id="551115"/>
    <lineage>
        <taxon>Bacteria</taxon>
        <taxon>Bacillati</taxon>
        <taxon>Cyanobacteriota</taxon>
        <taxon>Cyanophyceae</taxon>
        <taxon>Nostocales</taxon>
        <taxon>Nostocaceae</taxon>
        <taxon>Trichormus</taxon>
    </lineage>
</organism>
<accession>D7E566</accession>
<dbReference type="Proteomes" id="UP000001511">
    <property type="component" value="Chromosome"/>
</dbReference>
<gene>
    <name evidence="1" type="ordered locus">Aazo_1716</name>
</gene>